<gene>
    <name evidence="3" type="ORF">OCTVUL_1B021924</name>
</gene>
<dbReference type="AlphaFoldDB" id="A0AA36FHQ6"/>
<evidence type="ECO:0000313" key="3">
    <source>
        <dbReference type="EMBL" id="CAI9734768.1"/>
    </source>
</evidence>
<evidence type="ECO:0000313" key="4">
    <source>
        <dbReference type="Proteomes" id="UP001162480"/>
    </source>
</evidence>
<dbReference type="Proteomes" id="UP001162480">
    <property type="component" value="Chromosome 16"/>
</dbReference>
<feature type="compositionally biased region" description="Low complexity" evidence="1">
    <location>
        <begin position="137"/>
        <end position="148"/>
    </location>
</feature>
<keyword evidence="2" id="KW-1133">Transmembrane helix</keyword>
<keyword evidence="4" id="KW-1185">Reference proteome</keyword>
<proteinExistence type="predicted"/>
<evidence type="ECO:0000256" key="2">
    <source>
        <dbReference type="SAM" id="Phobius"/>
    </source>
</evidence>
<evidence type="ECO:0000256" key="1">
    <source>
        <dbReference type="SAM" id="MobiDB-lite"/>
    </source>
</evidence>
<name>A0AA36FHQ6_OCTVU</name>
<feature type="region of interest" description="Disordered" evidence="1">
    <location>
        <begin position="127"/>
        <end position="157"/>
    </location>
</feature>
<keyword evidence="2" id="KW-0472">Membrane</keyword>
<feature type="transmembrane region" description="Helical" evidence="2">
    <location>
        <begin position="12"/>
        <end position="28"/>
    </location>
</feature>
<reference evidence="3" key="1">
    <citation type="submission" date="2023-08" db="EMBL/GenBank/DDBJ databases">
        <authorList>
            <person name="Alioto T."/>
            <person name="Alioto T."/>
            <person name="Gomez Garrido J."/>
        </authorList>
    </citation>
    <scope>NUCLEOTIDE SEQUENCE</scope>
</reference>
<protein>
    <submittedName>
        <fullName evidence="3">Uncharacterized protein</fullName>
    </submittedName>
</protein>
<organism evidence="3 4">
    <name type="scientific">Octopus vulgaris</name>
    <name type="common">Common octopus</name>
    <dbReference type="NCBI Taxonomy" id="6645"/>
    <lineage>
        <taxon>Eukaryota</taxon>
        <taxon>Metazoa</taxon>
        <taxon>Spiralia</taxon>
        <taxon>Lophotrochozoa</taxon>
        <taxon>Mollusca</taxon>
        <taxon>Cephalopoda</taxon>
        <taxon>Coleoidea</taxon>
        <taxon>Octopodiformes</taxon>
        <taxon>Octopoda</taxon>
        <taxon>Incirrata</taxon>
        <taxon>Octopodidae</taxon>
        <taxon>Octopus</taxon>
    </lineage>
</organism>
<keyword evidence="2" id="KW-0812">Transmembrane</keyword>
<dbReference type="EMBL" id="OX597829">
    <property type="protein sequence ID" value="CAI9734768.1"/>
    <property type="molecule type" value="Genomic_DNA"/>
</dbReference>
<feature type="transmembrane region" description="Helical" evidence="2">
    <location>
        <begin position="35"/>
        <end position="53"/>
    </location>
</feature>
<feature type="transmembrane region" description="Helical" evidence="2">
    <location>
        <begin position="83"/>
        <end position="101"/>
    </location>
</feature>
<sequence>MVTNFDTGDAVPLLLLLWWFLFILRRFWSSRLFSPFPFPFSSLFLFSFSSWRFPPHSQPAVGPVRSGSFVRSRDMVFYELPQYVSSSSVYIALYLIFLQLLQHQTRSSSHWRLESKLGKVVLVDSEEDGGGGGAGDNGDSASSSSSSGESEHEETEEIDQIMEILTTKLIDNEGRWSVNLHTQEIRDNNRKKKQSAWKNLILFML</sequence>
<accession>A0AA36FHQ6</accession>